<reference evidence="2" key="1">
    <citation type="journal article" date="2020" name="Stud. Mycol.">
        <title>101 Dothideomycetes genomes: a test case for predicting lifestyles and emergence of pathogens.</title>
        <authorList>
            <person name="Haridas S."/>
            <person name="Albert R."/>
            <person name="Binder M."/>
            <person name="Bloem J."/>
            <person name="Labutti K."/>
            <person name="Salamov A."/>
            <person name="Andreopoulos B."/>
            <person name="Baker S."/>
            <person name="Barry K."/>
            <person name="Bills G."/>
            <person name="Bluhm B."/>
            <person name="Cannon C."/>
            <person name="Castanera R."/>
            <person name="Culley D."/>
            <person name="Daum C."/>
            <person name="Ezra D."/>
            <person name="Gonzalez J."/>
            <person name="Henrissat B."/>
            <person name="Kuo A."/>
            <person name="Liang C."/>
            <person name="Lipzen A."/>
            <person name="Lutzoni F."/>
            <person name="Magnuson J."/>
            <person name="Mondo S."/>
            <person name="Nolan M."/>
            <person name="Ohm R."/>
            <person name="Pangilinan J."/>
            <person name="Park H.-J."/>
            <person name="Ramirez L."/>
            <person name="Alfaro M."/>
            <person name="Sun H."/>
            <person name="Tritt A."/>
            <person name="Yoshinaga Y."/>
            <person name="Zwiers L.-H."/>
            <person name="Turgeon B."/>
            <person name="Goodwin S."/>
            <person name="Spatafora J."/>
            <person name="Crous P."/>
            <person name="Grigoriev I."/>
        </authorList>
    </citation>
    <scope>NUCLEOTIDE SEQUENCE</scope>
    <source>
        <strain evidence="2">CBS 690.94</strain>
    </source>
</reference>
<dbReference type="Proteomes" id="UP000799764">
    <property type="component" value="Unassembled WGS sequence"/>
</dbReference>
<comment type="caution">
    <text evidence="2">The sequence shown here is derived from an EMBL/GenBank/DDBJ whole genome shotgun (WGS) entry which is preliminary data.</text>
</comment>
<keyword evidence="3" id="KW-1185">Reference proteome</keyword>
<accession>A0A9P4P8E6</accession>
<gene>
    <name evidence="2" type="ORF">P171DRAFT_99177</name>
</gene>
<feature type="signal peptide" evidence="1">
    <location>
        <begin position="1"/>
        <end position="25"/>
    </location>
</feature>
<organism evidence="2 3">
    <name type="scientific">Karstenula rhodostoma CBS 690.94</name>
    <dbReference type="NCBI Taxonomy" id="1392251"/>
    <lineage>
        <taxon>Eukaryota</taxon>
        <taxon>Fungi</taxon>
        <taxon>Dikarya</taxon>
        <taxon>Ascomycota</taxon>
        <taxon>Pezizomycotina</taxon>
        <taxon>Dothideomycetes</taxon>
        <taxon>Pleosporomycetidae</taxon>
        <taxon>Pleosporales</taxon>
        <taxon>Massarineae</taxon>
        <taxon>Didymosphaeriaceae</taxon>
        <taxon>Karstenula</taxon>
    </lineage>
</organism>
<evidence type="ECO:0000256" key="1">
    <source>
        <dbReference type="SAM" id="SignalP"/>
    </source>
</evidence>
<dbReference type="EMBL" id="MU001507">
    <property type="protein sequence ID" value="KAF2440334.1"/>
    <property type="molecule type" value="Genomic_DNA"/>
</dbReference>
<name>A0A9P4P8E6_9PLEO</name>
<dbReference type="AlphaFoldDB" id="A0A9P4P8E6"/>
<feature type="chain" id="PRO_5040495300" description="Secreted protein" evidence="1">
    <location>
        <begin position="26"/>
        <end position="80"/>
    </location>
</feature>
<evidence type="ECO:0000313" key="2">
    <source>
        <dbReference type="EMBL" id="KAF2440334.1"/>
    </source>
</evidence>
<evidence type="ECO:0000313" key="3">
    <source>
        <dbReference type="Proteomes" id="UP000799764"/>
    </source>
</evidence>
<protein>
    <recommendedName>
        <fullName evidence="4">Secreted protein</fullName>
    </recommendedName>
</protein>
<evidence type="ECO:0008006" key="4">
    <source>
        <dbReference type="Google" id="ProtNLM"/>
    </source>
</evidence>
<sequence length="80" mass="9388">MHKTSCRTRAMSVGWLLFVRGTGNCHWIILDEFRSCFQQPAMPWTCTCPAHWRQEGIPTTRPWNKSIPGIDRFEMEMIGF</sequence>
<proteinExistence type="predicted"/>
<keyword evidence="1" id="KW-0732">Signal</keyword>